<dbReference type="AlphaFoldDB" id="A0A1A0MZB0"/>
<evidence type="ECO:0000313" key="1">
    <source>
        <dbReference type="EMBL" id="OBA90844.1"/>
    </source>
</evidence>
<dbReference type="EMBL" id="LZSF01000043">
    <property type="protein sequence ID" value="OBA90844.1"/>
    <property type="molecule type" value="Genomic_DNA"/>
</dbReference>
<evidence type="ECO:0000313" key="2">
    <source>
        <dbReference type="Proteomes" id="UP000093962"/>
    </source>
</evidence>
<dbReference type="Proteomes" id="UP000093962">
    <property type="component" value="Unassembled WGS sequence"/>
</dbReference>
<organism evidence="1 2">
    <name type="scientific">Mycolicibacterium mucogenicum</name>
    <name type="common">Mycobacterium mucogenicum</name>
    <dbReference type="NCBI Taxonomy" id="56689"/>
    <lineage>
        <taxon>Bacteria</taxon>
        <taxon>Bacillati</taxon>
        <taxon>Actinomycetota</taxon>
        <taxon>Actinomycetes</taxon>
        <taxon>Mycobacteriales</taxon>
        <taxon>Mycobacteriaceae</taxon>
        <taxon>Mycolicibacterium</taxon>
    </lineage>
</organism>
<gene>
    <name evidence="1" type="ORF">A5642_11850</name>
</gene>
<sequence>MGFVVGGSQTLDPLPTVTSYLEKSGGVLVSRPHRTKGHADRLRKAGSRLDLLVDSGLWRSIVASPAVTTEADNGLAPLDLDVWAEQIVASTSAHTVLTPSYHVSTADWETLAALLAATAAGTRRELVTLVPTGADMLEAPHLDTFLSHLRDTPPRQFAFIFTDSNRPFATHAKNRIKGMRRVLQQHPGAWIIGVDPLIASDAIACGAGLAVVGVSGAARNPAGPNDKGFCPDSDGFLPGLFLPSLLEHRSPRTYAKWFANSAVDTCDDCGRRLDSFQCTDADKLAILRHNLHATHALVDALTARGPATQRAWLDRRRCNALAAHLQMNPIAATVDADRTLRALCELDDPQGRLTTPQGAWL</sequence>
<protein>
    <submittedName>
        <fullName evidence="1">Uncharacterized protein</fullName>
    </submittedName>
</protein>
<name>A0A1A0MZB0_MYCMU</name>
<proteinExistence type="predicted"/>
<accession>A0A1A0MZB0</accession>
<comment type="caution">
    <text evidence="1">The sequence shown here is derived from an EMBL/GenBank/DDBJ whole genome shotgun (WGS) entry which is preliminary data.</text>
</comment>
<reference evidence="1 2" key="1">
    <citation type="submission" date="2016-06" db="EMBL/GenBank/DDBJ databases">
        <authorList>
            <person name="Kjaerup R.B."/>
            <person name="Dalgaard T.S."/>
            <person name="Juul-Madsen H.R."/>
        </authorList>
    </citation>
    <scope>NUCLEOTIDE SEQUENCE [LARGE SCALE GENOMIC DNA]</scope>
    <source>
        <strain evidence="1 2">1199456.5</strain>
    </source>
</reference>